<gene>
    <name evidence="1" type="ORF">VN24_20550</name>
</gene>
<dbReference type="PATRIC" id="fig|1126833.4.peg.4520"/>
<proteinExistence type="predicted"/>
<dbReference type="KEGG" id="pbj:VN24_20550"/>
<reference evidence="2" key="2">
    <citation type="submission" date="2015-03" db="EMBL/GenBank/DDBJ databases">
        <title>Genome sequence of Paenibacillus beijingensis strain DSM 24997T.</title>
        <authorList>
            <person name="Kwak Y."/>
            <person name="Shin J.-H."/>
        </authorList>
    </citation>
    <scope>NUCLEOTIDE SEQUENCE [LARGE SCALE GENOMIC DNA]</scope>
    <source>
        <strain evidence="2">DSM 24997</strain>
    </source>
</reference>
<protein>
    <submittedName>
        <fullName evidence="1">Uncharacterized protein</fullName>
    </submittedName>
</protein>
<keyword evidence="2" id="KW-1185">Reference proteome</keyword>
<evidence type="ECO:0000313" key="1">
    <source>
        <dbReference type="EMBL" id="AJY76517.1"/>
    </source>
</evidence>
<dbReference type="EMBL" id="CP011058">
    <property type="protein sequence ID" value="AJY76517.1"/>
    <property type="molecule type" value="Genomic_DNA"/>
</dbReference>
<dbReference type="HOGENOM" id="CLU_2303097_0_0_9"/>
<dbReference type="STRING" id="1126833.VN24_20550"/>
<evidence type="ECO:0000313" key="2">
    <source>
        <dbReference type="Proteomes" id="UP000032633"/>
    </source>
</evidence>
<name>A0A0D5NNC3_9BACL</name>
<dbReference type="Proteomes" id="UP000032633">
    <property type="component" value="Chromosome"/>
</dbReference>
<dbReference type="AlphaFoldDB" id="A0A0D5NNC3"/>
<accession>A0A0D5NNC3</accession>
<organism evidence="1 2">
    <name type="scientific">Paenibacillus beijingensis</name>
    <dbReference type="NCBI Taxonomy" id="1126833"/>
    <lineage>
        <taxon>Bacteria</taxon>
        <taxon>Bacillati</taxon>
        <taxon>Bacillota</taxon>
        <taxon>Bacilli</taxon>
        <taxon>Bacillales</taxon>
        <taxon>Paenibacillaceae</taxon>
        <taxon>Paenibacillus</taxon>
    </lineage>
</organism>
<sequence length="100" mass="11144">MDVWSGLKMLRFYGFGQVQPSNAVCSMEMRNSIKQTRLSHSIRSNELVLTKTQEDLLFRWQSGVGGPFLAKPANAQELSIEIACLEGKPAMVQEIPAFIA</sequence>
<reference evidence="1 2" key="1">
    <citation type="journal article" date="2015" name="J. Biotechnol.">
        <title>Complete genome sequence of Paenibacillus beijingensis 7188(T) (=DSM 24997(T)), a novel rhizobacterium from jujube garden soil.</title>
        <authorList>
            <person name="Kwak Y."/>
            <person name="Shin J.H."/>
        </authorList>
    </citation>
    <scope>NUCLEOTIDE SEQUENCE [LARGE SCALE GENOMIC DNA]</scope>
    <source>
        <strain evidence="1 2">DSM 24997</strain>
    </source>
</reference>